<dbReference type="Proteomes" id="UP000005532">
    <property type="component" value="Unassembled WGS sequence"/>
</dbReference>
<reference evidence="2 3" key="1">
    <citation type="journal article" date="2010" name="Vet. Microbiol.">
        <title>Production of haemolysins by strains of the Actinobacillus minor/porcitonsillarum complex.</title>
        <authorList>
            <person name="Arya G."/>
            <person name="Niven D.F."/>
        </authorList>
    </citation>
    <scope>NUCLEOTIDE SEQUENCE [LARGE SCALE GENOMIC DNA]</scope>
    <source>
        <strain evidence="2 3">NM305</strain>
    </source>
</reference>
<gene>
    <name evidence="2" type="ORF">AM305_10101</name>
</gene>
<dbReference type="AlphaFoldDB" id="C5S2C1"/>
<protein>
    <submittedName>
        <fullName evidence="2">Uncharacterized protein</fullName>
    </submittedName>
</protein>
<sequence length="505" mass="58514">MKISELSQIDLQNISNIETINSAENLLYELSLNESEPIRNIANRKLAQLANNPTYQQIIQERLNNNDVKDVKQTTKEEKIEHQVYQRNVNAGTKMEERKKEVSKNEEIEKAFEKLTLNQQKEILHFESLFKAELQHQLREFIFSKGSVEEKTEQWQSILQKELNNNLKIEKKTAADGSSYSSFSKENKEEDLRKVSHLSDEGQKVSLKNGNIDGASAQTITANAADATLAQQKATKEIEHTENRFSFLDSLNKQANTENQQKQLDYQKNIEKIKIFIDANKSELLENLTKRITRIENSPNISEEKKEKSIQKTIHNLSADIKNKMKQEGIDFSQLSEEERIKLLRDKKLTDKEQALLFANFDIPKEKYQPLLEKEQQEQNKKETNSKLSEEEQFKKIQKGMGNLYEKQSDAEKKDVFNYLHKAEDYTLSQKKYEELLAKENKKENTENYNGKNPKEDVDKVTENGNLSATIEKYPNVGEKVKIQDNIEIDKNNVAIVDLNNGSKH</sequence>
<accession>C5S2C1</accession>
<feature type="region of interest" description="Disordered" evidence="1">
    <location>
        <begin position="374"/>
        <end position="393"/>
    </location>
</feature>
<dbReference type="RefSeq" id="WP_005824259.1">
    <property type="nucleotide sequence ID" value="NZ_ACQL01000098.1"/>
</dbReference>
<feature type="region of interest" description="Disordered" evidence="1">
    <location>
        <begin position="178"/>
        <end position="197"/>
    </location>
</feature>
<dbReference type="EMBL" id="ACQL01000098">
    <property type="protein sequence ID" value="EER46889.1"/>
    <property type="molecule type" value="Genomic_DNA"/>
</dbReference>
<proteinExistence type="predicted"/>
<comment type="caution">
    <text evidence="2">The sequence shown here is derived from an EMBL/GenBank/DDBJ whole genome shotgun (WGS) entry which is preliminary data.</text>
</comment>
<evidence type="ECO:0000256" key="1">
    <source>
        <dbReference type="SAM" id="MobiDB-lite"/>
    </source>
</evidence>
<evidence type="ECO:0000313" key="3">
    <source>
        <dbReference type="Proteomes" id="UP000005532"/>
    </source>
</evidence>
<evidence type="ECO:0000313" key="2">
    <source>
        <dbReference type="EMBL" id="EER46889.1"/>
    </source>
</evidence>
<name>C5S2C1_9PAST</name>
<organism evidence="2 3">
    <name type="scientific">Actinobacillus minor NM305</name>
    <dbReference type="NCBI Taxonomy" id="637911"/>
    <lineage>
        <taxon>Bacteria</taxon>
        <taxon>Pseudomonadati</taxon>
        <taxon>Pseudomonadota</taxon>
        <taxon>Gammaproteobacteria</taxon>
        <taxon>Pasteurellales</taxon>
        <taxon>Pasteurellaceae</taxon>
        <taxon>Actinobacillus</taxon>
    </lineage>
</organism>
<feature type="compositionally biased region" description="Basic and acidic residues" evidence="1">
    <location>
        <begin position="185"/>
        <end position="197"/>
    </location>
</feature>